<dbReference type="EMBL" id="FIIC01000012">
    <property type="protein sequence ID" value="CYV83467.1"/>
    <property type="molecule type" value="Genomic_DNA"/>
</dbReference>
<protein>
    <submittedName>
        <fullName evidence="5">Family 2 glycosyl transferase</fullName>
        <ecNumber evidence="5">2.4.1.212</ecNumber>
    </submittedName>
</protein>
<dbReference type="GO" id="GO:0050501">
    <property type="term" value="F:hyaluronan synthase activity"/>
    <property type="evidence" value="ECO:0007669"/>
    <property type="project" value="UniProtKB-EC"/>
</dbReference>
<feature type="transmembrane region" description="Helical" evidence="3">
    <location>
        <begin position="292"/>
        <end position="315"/>
    </location>
</feature>
<dbReference type="Proteomes" id="UP000075193">
    <property type="component" value="Unassembled WGS sequence"/>
</dbReference>
<feature type="transmembrane region" description="Helical" evidence="3">
    <location>
        <begin position="251"/>
        <end position="271"/>
    </location>
</feature>
<keyword evidence="3" id="KW-1133">Transmembrane helix</keyword>
<feature type="domain" description="Glycosyltransferase 2-like" evidence="4">
    <location>
        <begin position="4"/>
        <end position="121"/>
    </location>
</feature>
<sequence>MKFSVIIPAYNVADYLEECVYSVLNQTYEEFEILLVDDGSTDGKTSNICDKLAAKDDRVKVFHQTNGGQSIARNTGIKNASGDYILFLDGDDFWTDVHFLDEINEELHSHEEVVDAVIYPFSYWYGNADIRVRDFPQKLPRHEIITDSVLLVETGALIAPVWNKCVRRELFADSLMFPDGLMYEDGIWCADLLKIITCCCVIENSNYMYRQNRDGSFTNKITQKKVYHAFRGIEENLKNFKQLSHEKQEALLIYLSNSYISILPFVFPYLNNSDIKMFVKKFRYLLKYSKKVELVSFRISGLMTRVLGIYVSTFIQNKLLKIYKSRQ</sequence>
<keyword evidence="2 5" id="KW-0808">Transferase</keyword>
<evidence type="ECO:0000313" key="6">
    <source>
        <dbReference type="Proteomes" id="UP000075193"/>
    </source>
</evidence>
<accession>A0A0Z8J4J7</accession>
<dbReference type="Pfam" id="PF00535">
    <property type="entry name" value="Glycos_transf_2"/>
    <property type="match status" value="1"/>
</dbReference>
<keyword evidence="3" id="KW-0812">Transmembrane</keyword>
<name>A0A0Z8J4J7_STRSU</name>
<dbReference type="InterPro" id="IPR001173">
    <property type="entry name" value="Glyco_trans_2-like"/>
</dbReference>
<dbReference type="SUPFAM" id="SSF53448">
    <property type="entry name" value="Nucleotide-diphospho-sugar transferases"/>
    <property type="match status" value="1"/>
</dbReference>
<dbReference type="AlphaFoldDB" id="A0A0Z8J4J7"/>
<evidence type="ECO:0000259" key="4">
    <source>
        <dbReference type="Pfam" id="PF00535"/>
    </source>
</evidence>
<proteinExistence type="predicted"/>
<keyword evidence="3" id="KW-0472">Membrane</keyword>
<dbReference type="RefSeq" id="WP_044678451.1">
    <property type="nucleotide sequence ID" value="NZ_CEDF01000027.1"/>
</dbReference>
<evidence type="ECO:0000256" key="3">
    <source>
        <dbReference type="SAM" id="Phobius"/>
    </source>
</evidence>
<keyword evidence="1 5" id="KW-0328">Glycosyltransferase</keyword>
<evidence type="ECO:0000256" key="2">
    <source>
        <dbReference type="ARBA" id="ARBA00022679"/>
    </source>
</evidence>
<dbReference type="PANTHER" id="PTHR22916">
    <property type="entry name" value="GLYCOSYLTRANSFERASE"/>
    <property type="match status" value="1"/>
</dbReference>
<dbReference type="InterPro" id="IPR029044">
    <property type="entry name" value="Nucleotide-diphossugar_trans"/>
</dbReference>
<reference evidence="5 6" key="1">
    <citation type="submission" date="2016-02" db="EMBL/GenBank/DDBJ databases">
        <authorList>
            <consortium name="Pathogen Informatics"/>
        </authorList>
    </citation>
    <scope>NUCLEOTIDE SEQUENCE [LARGE SCALE GENOMIC DNA]</scope>
    <source>
        <strain evidence="5 6">LSS79</strain>
    </source>
</reference>
<organism evidence="5 6">
    <name type="scientific">Streptococcus suis</name>
    <dbReference type="NCBI Taxonomy" id="1307"/>
    <lineage>
        <taxon>Bacteria</taxon>
        <taxon>Bacillati</taxon>
        <taxon>Bacillota</taxon>
        <taxon>Bacilli</taxon>
        <taxon>Lactobacillales</taxon>
        <taxon>Streptococcaceae</taxon>
        <taxon>Streptococcus</taxon>
    </lineage>
</organism>
<dbReference type="PANTHER" id="PTHR22916:SF51">
    <property type="entry name" value="GLYCOSYLTRANSFERASE EPSH-RELATED"/>
    <property type="match status" value="1"/>
</dbReference>
<dbReference type="Gene3D" id="3.90.550.10">
    <property type="entry name" value="Spore Coat Polysaccharide Biosynthesis Protein SpsA, Chain A"/>
    <property type="match status" value="1"/>
</dbReference>
<evidence type="ECO:0000313" key="5">
    <source>
        <dbReference type="EMBL" id="CYV83467.1"/>
    </source>
</evidence>
<dbReference type="CDD" id="cd00761">
    <property type="entry name" value="Glyco_tranf_GTA_type"/>
    <property type="match status" value="1"/>
</dbReference>
<gene>
    <name evidence="5" type="primary">hyaD_2</name>
    <name evidence="5" type="ORF">ERS132441_01200</name>
</gene>
<dbReference type="EC" id="2.4.1.212" evidence="5"/>
<evidence type="ECO:0000256" key="1">
    <source>
        <dbReference type="ARBA" id="ARBA00022676"/>
    </source>
</evidence>